<keyword evidence="1" id="KW-0863">Zinc-finger</keyword>
<dbReference type="Gene3D" id="3.30.160.60">
    <property type="entry name" value="Classic Zinc Finger"/>
    <property type="match status" value="1"/>
</dbReference>
<comment type="caution">
    <text evidence="3">The sequence shown here is derived from an EMBL/GenBank/DDBJ whole genome shotgun (WGS) entry which is preliminary data.</text>
</comment>
<sequence length="264" mass="30392">MECSNCPCRGYSTRRALIRHIQISHPEEIGSVTPYKKIKTHECSSCSATFSTRRSLIRHWKHFHSSLISAPLNKKTWIGKVVGFYCPICQTPFDRKSLILQHFLDAHRFNLVTKNMEFETRADFDEWQMRVERETLNNYSIRSSQTYINYKSILYNCSRSGFYQSRSTGRRSVKATGTRKINGFCPAEIWLKIMPDGRCQVQFSSTHVGHANELAHMRLLDHKCESIIAAFDPNVPVSNIMHKYAQPSSAIKQSLECCEASRCA</sequence>
<keyword evidence="1" id="KW-0862">Zinc</keyword>
<dbReference type="InterPro" id="IPR013087">
    <property type="entry name" value="Znf_C2H2_type"/>
</dbReference>
<feature type="domain" description="C2H2-type" evidence="2">
    <location>
        <begin position="41"/>
        <end position="65"/>
    </location>
</feature>
<keyword evidence="4" id="KW-1185">Reference proteome</keyword>
<dbReference type="PANTHER" id="PTHR33936:SF24">
    <property type="entry name" value="C2H2-TYPE DOMAIN-CONTAINING PROTEIN"/>
    <property type="match status" value="1"/>
</dbReference>
<evidence type="ECO:0000256" key="1">
    <source>
        <dbReference type="PROSITE-ProRule" id="PRU00042"/>
    </source>
</evidence>
<dbReference type="EMBL" id="JBBCAQ010000019">
    <property type="protein sequence ID" value="KAK7595241.1"/>
    <property type="molecule type" value="Genomic_DNA"/>
</dbReference>
<dbReference type="Proteomes" id="UP001367676">
    <property type="component" value="Unassembled WGS sequence"/>
</dbReference>
<evidence type="ECO:0000313" key="3">
    <source>
        <dbReference type="EMBL" id="KAK7595241.1"/>
    </source>
</evidence>
<dbReference type="SMART" id="SM00355">
    <property type="entry name" value="ZnF_C2H2"/>
    <property type="match status" value="3"/>
</dbReference>
<evidence type="ECO:0000259" key="2">
    <source>
        <dbReference type="PROSITE" id="PS50157"/>
    </source>
</evidence>
<proteinExistence type="predicted"/>
<evidence type="ECO:0000313" key="4">
    <source>
        <dbReference type="Proteomes" id="UP001367676"/>
    </source>
</evidence>
<name>A0AAN9TMT6_9HEMI</name>
<protein>
    <recommendedName>
        <fullName evidence="2">C2H2-type domain-containing protein</fullName>
    </recommendedName>
</protein>
<accession>A0AAN9TMT6</accession>
<dbReference type="GO" id="GO:0008270">
    <property type="term" value="F:zinc ion binding"/>
    <property type="evidence" value="ECO:0007669"/>
    <property type="project" value="UniProtKB-KW"/>
</dbReference>
<dbReference type="PROSITE" id="PS00028">
    <property type="entry name" value="ZINC_FINGER_C2H2_1"/>
    <property type="match status" value="2"/>
</dbReference>
<organism evidence="3 4">
    <name type="scientific">Parthenolecanium corni</name>
    <dbReference type="NCBI Taxonomy" id="536013"/>
    <lineage>
        <taxon>Eukaryota</taxon>
        <taxon>Metazoa</taxon>
        <taxon>Ecdysozoa</taxon>
        <taxon>Arthropoda</taxon>
        <taxon>Hexapoda</taxon>
        <taxon>Insecta</taxon>
        <taxon>Pterygota</taxon>
        <taxon>Neoptera</taxon>
        <taxon>Paraneoptera</taxon>
        <taxon>Hemiptera</taxon>
        <taxon>Sternorrhyncha</taxon>
        <taxon>Coccoidea</taxon>
        <taxon>Coccidae</taxon>
        <taxon>Parthenolecanium</taxon>
    </lineage>
</organism>
<dbReference type="AlphaFoldDB" id="A0AAN9TMT6"/>
<dbReference type="PROSITE" id="PS50157">
    <property type="entry name" value="ZINC_FINGER_C2H2_2"/>
    <property type="match status" value="1"/>
</dbReference>
<keyword evidence="1" id="KW-0479">Metal-binding</keyword>
<reference evidence="3 4" key="1">
    <citation type="submission" date="2024-03" db="EMBL/GenBank/DDBJ databases">
        <title>Adaptation during the transition from Ophiocordyceps entomopathogen to insect associate is accompanied by gene loss and intensified selection.</title>
        <authorList>
            <person name="Ward C.M."/>
            <person name="Onetto C.A."/>
            <person name="Borneman A.R."/>
        </authorList>
    </citation>
    <scope>NUCLEOTIDE SEQUENCE [LARGE SCALE GENOMIC DNA]</scope>
    <source>
        <strain evidence="3">AWRI1</strain>
        <tissue evidence="3">Single Adult Female</tissue>
    </source>
</reference>
<gene>
    <name evidence="3" type="ORF">V9T40_001674</name>
</gene>
<dbReference type="InterPro" id="IPR052797">
    <property type="entry name" value="RegFact_GeneExpr_CellDeath"/>
</dbReference>
<dbReference type="PANTHER" id="PTHR33936">
    <property type="entry name" value="PROTEIN CBG17840"/>
    <property type="match status" value="1"/>
</dbReference>